<dbReference type="EMBL" id="JAXOVC010000002">
    <property type="protein sequence ID" value="KAK4506187.1"/>
    <property type="molecule type" value="Genomic_DNA"/>
</dbReference>
<reference evidence="1 2" key="1">
    <citation type="journal article" date="2023" name="G3 (Bethesda)">
        <title>A chromosome-level genome assembly of Zasmidium syzygii isolated from banana leaves.</title>
        <authorList>
            <person name="van Westerhoven A.C."/>
            <person name="Mehrabi R."/>
            <person name="Talebi R."/>
            <person name="Steentjes M.B.F."/>
            <person name="Corcolon B."/>
            <person name="Chong P.A."/>
            <person name="Kema G.H.J."/>
            <person name="Seidl M.F."/>
        </authorList>
    </citation>
    <scope>NUCLEOTIDE SEQUENCE [LARGE SCALE GENOMIC DNA]</scope>
    <source>
        <strain evidence="1 2">P124</strain>
    </source>
</reference>
<protein>
    <submittedName>
        <fullName evidence="1">Uncharacterized protein</fullName>
    </submittedName>
</protein>
<sequence length="268" mass="30033">MERDILASRIYETLQPGAKEAKRRKRAKHIRRARQQAVRHIEGLLSPCVQPAFLKDQAWVDLALHQCEKGHTYLLGQSSSALTDATGLGVKRPRTWMDFDLERRLGTSVDKITNWIRYIAMTDPALFCVEACAAVFFSLPKDSESLKNYLWLENHAVQQINLALNDPGRRFSSLTIVAILFCASYYAFCGDIRIARDVHVPGLKRILAIKGEERFVEELPAPVVAMSPWYAQQVTKTCGVAEPIFSWSGPDGGDVLAMIRSAVSEDLA</sequence>
<organism evidence="1 2">
    <name type="scientific">Zasmidium cellare</name>
    <name type="common">Wine cellar mold</name>
    <name type="synonym">Racodium cellare</name>
    <dbReference type="NCBI Taxonomy" id="395010"/>
    <lineage>
        <taxon>Eukaryota</taxon>
        <taxon>Fungi</taxon>
        <taxon>Dikarya</taxon>
        <taxon>Ascomycota</taxon>
        <taxon>Pezizomycotina</taxon>
        <taxon>Dothideomycetes</taxon>
        <taxon>Dothideomycetidae</taxon>
        <taxon>Mycosphaerellales</taxon>
        <taxon>Mycosphaerellaceae</taxon>
        <taxon>Zasmidium</taxon>
    </lineage>
</organism>
<gene>
    <name evidence="1" type="ORF">PRZ48_004152</name>
</gene>
<dbReference type="Proteomes" id="UP001305779">
    <property type="component" value="Unassembled WGS sequence"/>
</dbReference>
<proteinExistence type="predicted"/>
<comment type="caution">
    <text evidence="1">The sequence shown here is derived from an EMBL/GenBank/DDBJ whole genome shotgun (WGS) entry which is preliminary data.</text>
</comment>
<evidence type="ECO:0000313" key="2">
    <source>
        <dbReference type="Proteomes" id="UP001305779"/>
    </source>
</evidence>
<name>A0ABR0EX47_ZASCE</name>
<evidence type="ECO:0000313" key="1">
    <source>
        <dbReference type="EMBL" id="KAK4506187.1"/>
    </source>
</evidence>
<accession>A0ABR0EX47</accession>
<keyword evidence="2" id="KW-1185">Reference proteome</keyword>